<dbReference type="InterPro" id="IPR036291">
    <property type="entry name" value="NAD(P)-bd_dom_sf"/>
</dbReference>
<evidence type="ECO:0000256" key="1">
    <source>
        <dbReference type="ARBA" id="ARBA00006484"/>
    </source>
</evidence>
<keyword evidence="4" id="KW-1185">Reference proteome</keyword>
<dbReference type="AlphaFoldDB" id="A0A2S4MJA9"/>
<evidence type="ECO:0000313" key="3">
    <source>
        <dbReference type="EMBL" id="POR54832.1"/>
    </source>
</evidence>
<dbReference type="Gene3D" id="3.40.50.720">
    <property type="entry name" value="NAD(P)-binding Rossmann-like Domain"/>
    <property type="match status" value="1"/>
</dbReference>
<dbReference type="InterPro" id="IPR002347">
    <property type="entry name" value="SDR_fam"/>
</dbReference>
<gene>
    <name evidence="3" type="ORF">B0G62_102442</name>
</gene>
<evidence type="ECO:0000256" key="2">
    <source>
        <dbReference type="RuleBase" id="RU000363"/>
    </source>
</evidence>
<dbReference type="PANTHER" id="PTHR42879">
    <property type="entry name" value="3-OXOACYL-(ACYL-CARRIER-PROTEIN) REDUCTASE"/>
    <property type="match status" value="1"/>
</dbReference>
<dbReference type="RefSeq" id="WP_103703364.1">
    <property type="nucleotide sequence ID" value="NZ_PQGA01000002.1"/>
</dbReference>
<protein>
    <submittedName>
        <fullName evidence="3">NAD(P)-dependent dehydrogenase (Short-subunit alcohol dehydrogenase family)</fullName>
    </submittedName>
</protein>
<dbReference type="Pfam" id="PF00106">
    <property type="entry name" value="adh_short"/>
    <property type="match status" value="1"/>
</dbReference>
<name>A0A2S4MJA9_9BURK</name>
<dbReference type="EMBL" id="PQGA01000002">
    <property type="protein sequence ID" value="POR54832.1"/>
    <property type="molecule type" value="Genomic_DNA"/>
</dbReference>
<dbReference type="FunFam" id="3.40.50.720:FF:000084">
    <property type="entry name" value="Short-chain dehydrogenase reductase"/>
    <property type="match status" value="1"/>
</dbReference>
<dbReference type="PANTHER" id="PTHR42879:SF6">
    <property type="entry name" value="NADPH-DEPENDENT REDUCTASE BACG"/>
    <property type="match status" value="1"/>
</dbReference>
<dbReference type="InterPro" id="IPR050259">
    <property type="entry name" value="SDR"/>
</dbReference>
<dbReference type="SUPFAM" id="SSF51735">
    <property type="entry name" value="NAD(P)-binding Rossmann-fold domains"/>
    <property type="match status" value="1"/>
</dbReference>
<dbReference type="CDD" id="cd05233">
    <property type="entry name" value="SDR_c"/>
    <property type="match status" value="1"/>
</dbReference>
<dbReference type="PRINTS" id="PR00081">
    <property type="entry name" value="GDHRDH"/>
</dbReference>
<dbReference type="PRINTS" id="PR00080">
    <property type="entry name" value="SDRFAMILY"/>
</dbReference>
<sequence>MKIDLSGKLALVTGSAAGIGLAIAKGLAGTGASVIVSSRHEANVRDAEAAVRASVPGAQVEGFVGDLSNEAGCAALVKAYPKVDILVNNLGVFKQQDFFEIPDSEWLRFFETNVMSGVRLSRAYADAMAKQGWGRIVFISSESALNIPADMIHYGMTKTAQLAVARGLAKRLAGTGVTVNSVLPGPTLSDGVEAMLKDEVARTGKSAEEVAAAFVREHRSSSIIQRAASVEEVANMVVYVCSTQASATTGAALRVDGGVVDTIA</sequence>
<evidence type="ECO:0000313" key="4">
    <source>
        <dbReference type="Proteomes" id="UP000237381"/>
    </source>
</evidence>
<comment type="similarity">
    <text evidence="1 2">Belongs to the short-chain dehydrogenases/reductases (SDR) family.</text>
</comment>
<dbReference type="OrthoDB" id="9793325at2"/>
<accession>A0A2S4MJA9</accession>
<reference evidence="3 4" key="1">
    <citation type="submission" date="2018-01" db="EMBL/GenBank/DDBJ databases">
        <title>Genomic Encyclopedia of Type Strains, Phase III (KMG-III): the genomes of soil and plant-associated and newly described type strains.</title>
        <authorList>
            <person name="Whitman W."/>
        </authorList>
    </citation>
    <scope>NUCLEOTIDE SEQUENCE [LARGE SCALE GENOMIC DNA]</scope>
    <source>
        <strain evidence="3 4">JCM 18070</strain>
    </source>
</reference>
<organism evidence="3 4">
    <name type="scientific">Paraburkholderia eburnea</name>
    <dbReference type="NCBI Taxonomy" id="1189126"/>
    <lineage>
        <taxon>Bacteria</taxon>
        <taxon>Pseudomonadati</taxon>
        <taxon>Pseudomonadota</taxon>
        <taxon>Betaproteobacteria</taxon>
        <taxon>Burkholderiales</taxon>
        <taxon>Burkholderiaceae</taxon>
        <taxon>Paraburkholderia</taxon>
    </lineage>
</organism>
<proteinExistence type="inferred from homology"/>
<dbReference type="Proteomes" id="UP000237381">
    <property type="component" value="Unassembled WGS sequence"/>
</dbReference>
<comment type="caution">
    <text evidence="3">The sequence shown here is derived from an EMBL/GenBank/DDBJ whole genome shotgun (WGS) entry which is preliminary data.</text>
</comment>